<dbReference type="GO" id="GO:0003700">
    <property type="term" value="F:DNA-binding transcription factor activity"/>
    <property type="evidence" value="ECO:0007669"/>
    <property type="project" value="InterPro"/>
</dbReference>
<evidence type="ECO:0000313" key="6">
    <source>
        <dbReference type="Proteomes" id="UP000181997"/>
    </source>
</evidence>
<reference evidence="6" key="1">
    <citation type="submission" date="2016-08" db="EMBL/GenBank/DDBJ databases">
        <authorList>
            <person name="Varghese N."/>
            <person name="Submissions Spin"/>
        </authorList>
    </citation>
    <scope>NUCLEOTIDE SEQUENCE [LARGE SCALE GENOMIC DNA]</scope>
    <source>
        <strain evidence="6">SGD-1123</strain>
    </source>
</reference>
<keyword evidence="2" id="KW-0238">DNA-binding</keyword>
<dbReference type="PANTHER" id="PTHR43537:SF54">
    <property type="entry name" value="TRANSCRIPTIONAL REGULATOR, GNTR FAMILY"/>
    <property type="match status" value="1"/>
</dbReference>
<keyword evidence="6" id="KW-1185">Reference proteome</keyword>
<dbReference type="PRINTS" id="PR00035">
    <property type="entry name" value="HTHGNTR"/>
</dbReference>
<dbReference type="EMBL" id="FMAU01000001">
    <property type="protein sequence ID" value="SCB92496.1"/>
    <property type="molecule type" value="Genomic_DNA"/>
</dbReference>
<evidence type="ECO:0000256" key="2">
    <source>
        <dbReference type="ARBA" id="ARBA00023125"/>
    </source>
</evidence>
<dbReference type="Gene3D" id="1.10.10.10">
    <property type="entry name" value="Winged helix-like DNA-binding domain superfamily/Winged helix DNA-binding domain"/>
    <property type="match status" value="1"/>
</dbReference>
<dbReference type="InterPro" id="IPR036390">
    <property type="entry name" value="WH_DNA-bd_sf"/>
</dbReference>
<accession>A0A1C4AD54</accession>
<keyword evidence="3" id="KW-0804">Transcription</keyword>
<dbReference type="Pfam" id="PF00392">
    <property type="entry name" value="GntR"/>
    <property type="match status" value="1"/>
</dbReference>
<dbReference type="CDD" id="cd07377">
    <property type="entry name" value="WHTH_GntR"/>
    <property type="match status" value="1"/>
</dbReference>
<dbReference type="InterPro" id="IPR036388">
    <property type="entry name" value="WH-like_DNA-bd_sf"/>
</dbReference>
<sequence length="222" mass="25813">MMTKVNSLHSQSKVYIGIVHQLREMISNDGLKKGDKIPSERELSERLNVGRSSVREALRALELLGLIETRRGEGTFLRDFRDHHLIDLLGMFILQDQKAKEDIKCTKTMIEKEALRTIFCQKLDISAIETLVKEDNGTLTWREIVEELILLSNNYLSHRIWNVLNDYETFIIGEKKITPEIKEKLLNLLQGLENQDKELVQTAYRQISEISDWELTNSNIFL</sequence>
<keyword evidence="1" id="KW-0805">Transcription regulation</keyword>
<gene>
    <name evidence="5" type="ORF">GA0061094_1446</name>
</gene>
<name>A0A1C4AD54_9BACI</name>
<evidence type="ECO:0000313" key="5">
    <source>
        <dbReference type="EMBL" id="SCB92496.1"/>
    </source>
</evidence>
<dbReference type="InterPro" id="IPR000524">
    <property type="entry name" value="Tscrpt_reg_HTH_GntR"/>
</dbReference>
<dbReference type="AlphaFoldDB" id="A0A1C4AD54"/>
<dbReference type="SUPFAM" id="SSF46785">
    <property type="entry name" value="Winged helix' DNA-binding domain"/>
    <property type="match status" value="1"/>
</dbReference>
<proteinExistence type="predicted"/>
<evidence type="ECO:0000256" key="3">
    <source>
        <dbReference type="ARBA" id="ARBA00023163"/>
    </source>
</evidence>
<evidence type="ECO:0000259" key="4">
    <source>
        <dbReference type="PROSITE" id="PS50949"/>
    </source>
</evidence>
<feature type="domain" description="HTH gntR-type" evidence="4">
    <location>
        <begin position="12"/>
        <end position="80"/>
    </location>
</feature>
<dbReference type="Proteomes" id="UP000181997">
    <property type="component" value="Unassembled WGS sequence"/>
</dbReference>
<dbReference type="PANTHER" id="PTHR43537">
    <property type="entry name" value="TRANSCRIPTIONAL REGULATOR, GNTR FAMILY"/>
    <property type="match status" value="1"/>
</dbReference>
<protein>
    <submittedName>
        <fullName evidence="5">Regulatory protein, gntR family</fullName>
    </submittedName>
</protein>
<dbReference type="GO" id="GO:0003677">
    <property type="term" value="F:DNA binding"/>
    <property type="evidence" value="ECO:0007669"/>
    <property type="project" value="UniProtKB-KW"/>
</dbReference>
<organism evidence="5 6">
    <name type="scientific">[Bacillus] enclensis</name>
    <dbReference type="NCBI Taxonomy" id="1402860"/>
    <lineage>
        <taxon>Bacteria</taxon>
        <taxon>Bacillati</taxon>
        <taxon>Bacillota</taxon>
        <taxon>Bacilli</taxon>
        <taxon>Bacillales</taxon>
        <taxon>Bacillaceae</taxon>
        <taxon>Rossellomorea</taxon>
    </lineage>
</organism>
<dbReference type="SMART" id="SM00345">
    <property type="entry name" value="HTH_GNTR"/>
    <property type="match status" value="1"/>
</dbReference>
<evidence type="ECO:0000256" key="1">
    <source>
        <dbReference type="ARBA" id="ARBA00023015"/>
    </source>
</evidence>
<dbReference type="PROSITE" id="PS50949">
    <property type="entry name" value="HTH_GNTR"/>
    <property type="match status" value="1"/>
</dbReference>